<accession>E0VLP7</accession>
<evidence type="ECO:0000256" key="5">
    <source>
        <dbReference type="ARBA" id="ARBA00022846"/>
    </source>
</evidence>
<dbReference type="GeneID" id="8229673"/>
<dbReference type="PROSITE" id="PS00678">
    <property type="entry name" value="WD_REPEATS_1"/>
    <property type="match status" value="1"/>
</dbReference>
<keyword evidence="7" id="KW-0206">Cytoskeleton</keyword>
<dbReference type="Gene3D" id="2.130.10.10">
    <property type="entry name" value="YVTN repeat-like/Quinoprotein amine dehydrogenase"/>
    <property type="match status" value="1"/>
</dbReference>
<name>E0VLP7_PEDHC</name>
<dbReference type="Pfam" id="PF00400">
    <property type="entry name" value="WD40"/>
    <property type="match status" value="2"/>
</dbReference>
<keyword evidence="2" id="KW-0963">Cytoplasm</keyword>
<keyword evidence="4" id="KW-0677">Repeat</keyword>
<dbReference type="AlphaFoldDB" id="E0VLP7"/>
<protein>
    <recommendedName>
        <fullName evidence="10">Dynein axonemal intermediate chain 4</fullName>
    </recommendedName>
    <alternativeName>
        <fullName evidence="11">WD repeat-containing protein 78</fullName>
    </alternativeName>
</protein>
<evidence type="ECO:0000313" key="14">
    <source>
        <dbReference type="EMBL" id="EEB14303.1"/>
    </source>
</evidence>
<proteinExistence type="predicted"/>
<dbReference type="eggNOG" id="KOG1587">
    <property type="taxonomic scope" value="Eukaryota"/>
</dbReference>
<sequence>MSGQSTPKSRNMSSMQSQSSFLLKGYGSKFKSKKKKAPQSTLVKRNQFRVYDSHGNDRTPKLLIDPDYQTIDEWQPTILDYVDADAASTGSQMSLRTYPTGSYGSRPQQSGSVQMSMTNITNMDSYKESTLKTLDGDIVSDTRSDEPFSEVAPSQFRLKDLPSRQFYAPHSKVPIIAMETNSFTLFSLKSTVQSITAENAEYLKKENEIYEFFTFREGRYQRKLQTSEQQTPEHINTAESSYCPRKPTRNDSTWVTDWKLYDESLGIFEEKKNQSLTVEEQWTQLAEDEKFITRCMLMDRLLGMPQAKEFQLNYKNPDLLDPLDLNIEFKYLAKSLWTYETDFVQNKPALTISINTLNPDIIAVGYGKFLHVEPDKGFICIWNAKNLKHPERNFKFQSSVMCVDFAKRTPNLLAAGFLNGDLLILDITTTEKKIAYSKSSVACNTYEKILSVKWCTFTDIFDNIEERLMLTSGCGRIIQLRRRLDQLTPFQMMRITKAEDKVKGIDCPRKCEAEEITMVRFPPAHQFVYYPNDNQFYLVSGSDGIIRKCSINYFTQHVESFLAHLGPIYALKFSPFCAKIFLTCGADSAVRLWVWDIYEPVMTLTIGSHPVEDADWSPRNTTVIASISDCNLYLWDLKRKTYYPTSTIEHPQKIKFCTVKFSNDGNNIILGDMEGSVHYMSLHKMPFVEKFKETTLGACIEKELIVKPKLLKLVKKSGPPFTPI</sequence>
<dbReference type="SMART" id="SM00320">
    <property type="entry name" value="WD40"/>
    <property type="match status" value="4"/>
</dbReference>
<evidence type="ECO:0000256" key="1">
    <source>
        <dbReference type="ARBA" id="ARBA00004611"/>
    </source>
</evidence>
<dbReference type="OrthoDB" id="10259804at2759"/>
<evidence type="ECO:0000256" key="3">
    <source>
        <dbReference type="ARBA" id="ARBA00022574"/>
    </source>
</evidence>
<keyword evidence="3 12" id="KW-0853">WD repeat</keyword>
<keyword evidence="8" id="KW-0966">Cell projection</keyword>
<dbReference type="PROSITE" id="PS50082">
    <property type="entry name" value="WD_REPEATS_2"/>
    <property type="match status" value="1"/>
</dbReference>
<keyword evidence="6" id="KW-0969">Cilium</keyword>
<dbReference type="PANTHER" id="PTHR12442">
    <property type="entry name" value="DYNEIN INTERMEDIATE CHAIN"/>
    <property type="match status" value="1"/>
</dbReference>
<evidence type="ECO:0000256" key="12">
    <source>
        <dbReference type="PROSITE-ProRule" id="PRU00221"/>
    </source>
</evidence>
<keyword evidence="5" id="KW-0282">Flagellum</keyword>
<dbReference type="KEGG" id="phu:Phum_PHUM291630"/>
<feature type="region of interest" description="Disordered" evidence="13">
    <location>
        <begin position="29"/>
        <end position="56"/>
    </location>
</feature>
<dbReference type="GO" id="GO:0045503">
    <property type="term" value="F:dynein light chain binding"/>
    <property type="evidence" value="ECO:0007669"/>
    <property type="project" value="TreeGrafter"/>
</dbReference>
<dbReference type="InterPro" id="IPR036322">
    <property type="entry name" value="WD40_repeat_dom_sf"/>
</dbReference>
<dbReference type="RefSeq" id="XP_002427041.1">
    <property type="nucleotide sequence ID" value="XM_002426996.1"/>
</dbReference>
<evidence type="ECO:0000313" key="16">
    <source>
        <dbReference type="Proteomes" id="UP000009046"/>
    </source>
</evidence>
<dbReference type="GO" id="GO:0003341">
    <property type="term" value="P:cilium movement"/>
    <property type="evidence" value="ECO:0007669"/>
    <property type="project" value="TreeGrafter"/>
</dbReference>
<evidence type="ECO:0000256" key="7">
    <source>
        <dbReference type="ARBA" id="ARBA00023212"/>
    </source>
</evidence>
<evidence type="ECO:0000256" key="8">
    <source>
        <dbReference type="ARBA" id="ARBA00023273"/>
    </source>
</evidence>
<evidence type="ECO:0000256" key="13">
    <source>
        <dbReference type="SAM" id="MobiDB-lite"/>
    </source>
</evidence>
<dbReference type="CTD" id="8229673"/>
<dbReference type="InterPro" id="IPR019775">
    <property type="entry name" value="WD40_repeat_CS"/>
</dbReference>
<dbReference type="InterPro" id="IPR015943">
    <property type="entry name" value="WD40/YVTN_repeat-like_dom_sf"/>
</dbReference>
<dbReference type="GO" id="GO:0005858">
    <property type="term" value="C:axonemal dynein complex"/>
    <property type="evidence" value="ECO:0007669"/>
    <property type="project" value="TreeGrafter"/>
</dbReference>
<reference evidence="15" key="3">
    <citation type="submission" date="2020-05" db="UniProtKB">
        <authorList>
            <consortium name="EnsemblMetazoa"/>
        </authorList>
    </citation>
    <scope>IDENTIFICATION</scope>
    <source>
        <strain evidence="15">USDA</strain>
    </source>
</reference>
<dbReference type="InterPro" id="IPR050687">
    <property type="entry name" value="Dynein_IC"/>
</dbReference>
<evidence type="ECO:0000256" key="10">
    <source>
        <dbReference type="ARBA" id="ARBA00040002"/>
    </source>
</evidence>
<dbReference type="STRING" id="121224.E0VLP7"/>
<evidence type="ECO:0000256" key="6">
    <source>
        <dbReference type="ARBA" id="ARBA00023069"/>
    </source>
</evidence>
<organism>
    <name type="scientific">Pediculus humanus subsp. corporis</name>
    <name type="common">Body louse</name>
    <dbReference type="NCBI Taxonomy" id="121224"/>
    <lineage>
        <taxon>Eukaryota</taxon>
        <taxon>Metazoa</taxon>
        <taxon>Ecdysozoa</taxon>
        <taxon>Arthropoda</taxon>
        <taxon>Hexapoda</taxon>
        <taxon>Insecta</taxon>
        <taxon>Pterygota</taxon>
        <taxon>Neoptera</taxon>
        <taxon>Paraneoptera</taxon>
        <taxon>Psocodea</taxon>
        <taxon>Troctomorpha</taxon>
        <taxon>Phthiraptera</taxon>
        <taxon>Anoplura</taxon>
        <taxon>Pediculidae</taxon>
        <taxon>Pediculus</taxon>
    </lineage>
</organism>
<evidence type="ECO:0000256" key="9">
    <source>
        <dbReference type="ARBA" id="ARBA00024190"/>
    </source>
</evidence>
<dbReference type="PANTHER" id="PTHR12442:SF12">
    <property type="entry name" value="DYNEIN AXONEMAL INTERMEDIATE CHAIN 4"/>
    <property type="match status" value="1"/>
</dbReference>
<dbReference type="Proteomes" id="UP000009046">
    <property type="component" value="Unassembled WGS sequence"/>
</dbReference>
<evidence type="ECO:0000256" key="11">
    <source>
        <dbReference type="ARBA" id="ARBA00041557"/>
    </source>
</evidence>
<reference evidence="14" key="2">
    <citation type="submission" date="2007-04" db="EMBL/GenBank/DDBJ databases">
        <title>The genome of the human body louse.</title>
        <authorList>
            <consortium name="The Human Body Louse Genome Consortium"/>
            <person name="Kirkness E."/>
            <person name="Walenz B."/>
            <person name="Hass B."/>
            <person name="Bruggner R."/>
            <person name="Strausberg R."/>
        </authorList>
    </citation>
    <scope>NUCLEOTIDE SEQUENCE</scope>
    <source>
        <strain evidence="14">USDA</strain>
    </source>
</reference>
<dbReference type="SUPFAM" id="SSF50978">
    <property type="entry name" value="WD40 repeat-like"/>
    <property type="match status" value="1"/>
</dbReference>
<keyword evidence="16" id="KW-1185">Reference proteome</keyword>
<dbReference type="EMBL" id="AAZO01003382">
    <property type="status" value="NOT_ANNOTATED_CDS"/>
    <property type="molecule type" value="Genomic_DNA"/>
</dbReference>
<dbReference type="FunCoup" id="E0VLP7">
    <property type="interactions" value="21"/>
</dbReference>
<comment type="subcellular location">
    <subcellularLocation>
        <location evidence="1">Cytoplasm</location>
        <location evidence="1">Cytoskeleton</location>
        <location evidence="1">Flagellum axoneme</location>
    </subcellularLocation>
    <subcellularLocation>
        <location evidence="9">Dynein axonemal particle</location>
    </subcellularLocation>
</comment>
<dbReference type="VEuPathDB" id="VectorBase:PHUM291630"/>
<dbReference type="EMBL" id="DS235278">
    <property type="protein sequence ID" value="EEB14303.1"/>
    <property type="molecule type" value="Genomic_DNA"/>
</dbReference>
<dbReference type="GO" id="GO:0120293">
    <property type="term" value="C:dynein axonemal particle"/>
    <property type="evidence" value="ECO:0007669"/>
    <property type="project" value="UniProtKB-SubCell"/>
</dbReference>
<dbReference type="OMA" id="VFVWSIK"/>
<feature type="repeat" description="WD" evidence="12">
    <location>
        <begin position="561"/>
        <end position="593"/>
    </location>
</feature>
<dbReference type="HOGENOM" id="CLU_015820_1_0_1"/>
<dbReference type="EnsemblMetazoa" id="PHUM291630-RA">
    <property type="protein sequence ID" value="PHUM291630-PA"/>
    <property type="gene ID" value="PHUM291630"/>
</dbReference>
<dbReference type="GO" id="GO:0045504">
    <property type="term" value="F:dynein heavy chain binding"/>
    <property type="evidence" value="ECO:0007669"/>
    <property type="project" value="TreeGrafter"/>
</dbReference>
<dbReference type="InParanoid" id="E0VLP7"/>
<evidence type="ECO:0000256" key="4">
    <source>
        <dbReference type="ARBA" id="ARBA00022737"/>
    </source>
</evidence>
<evidence type="ECO:0000313" key="15">
    <source>
        <dbReference type="EnsemblMetazoa" id="PHUM291630-PA"/>
    </source>
</evidence>
<gene>
    <name evidence="15" type="primary">8229673</name>
    <name evidence="14" type="ORF">Phum_PHUM291630</name>
</gene>
<reference evidence="14" key="1">
    <citation type="submission" date="2007-04" db="EMBL/GenBank/DDBJ databases">
        <title>Annotation of Pediculus humanus corporis strain USDA.</title>
        <authorList>
            <person name="Kirkness E."/>
            <person name="Hannick L."/>
            <person name="Hass B."/>
            <person name="Bruggner R."/>
            <person name="Lawson D."/>
            <person name="Bidwell S."/>
            <person name="Joardar V."/>
            <person name="Caler E."/>
            <person name="Walenz B."/>
            <person name="Inman J."/>
            <person name="Schobel S."/>
            <person name="Galinsky K."/>
            <person name="Amedeo P."/>
            <person name="Strausberg R."/>
        </authorList>
    </citation>
    <scope>NUCLEOTIDE SEQUENCE</scope>
    <source>
        <strain evidence="14">USDA</strain>
    </source>
</reference>
<dbReference type="InterPro" id="IPR001680">
    <property type="entry name" value="WD40_rpt"/>
</dbReference>
<evidence type="ECO:0000256" key="2">
    <source>
        <dbReference type="ARBA" id="ARBA00022490"/>
    </source>
</evidence>